<keyword evidence="5" id="KW-0804">Transcription</keyword>
<evidence type="ECO:0000256" key="1">
    <source>
        <dbReference type="ARBA" id="ARBA00010641"/>
    </source>
</evidence>
<evidence type="ECO:0000313" key="8">
    <source>
        <dbReference type="EMBL" id="MBB4663489.1"/>
    </source>
</evidence>
<keyword evidence="2" id="KW-0805">Transcription regulation</keyword>
<dbReference type="InterPro" id="IPR014284">
    <property type="entry name" value="RNA_pol_sigma-70_dom"/>
</dbReference>
<dbReference type="EMBL" id="JACHNU010000004">
    <property type="protein sequence ID" value="MBB4663489.1"/>
    <property type="molecule type" value="Genomic_DNA"/>
</dbReference>
<organism evidence="8 9">
    <name type="scientific">Conexibacter arvalis</name>
    <dbReference type="NCBI Taxonomy" id="912552"/>
    <lineage>
        <taxon>Bacteria</taxon>
        <taxon>Bacillati</taxon>
        <taxon>Actinomycetota</taxon>
        <taxon>Thermoleophilia</taxon>
        <taxon>Solirubrobacterales</taxon>
        <taxon>Conexibacteraceae</taxon>
        <taxon>Conexibacter</taxon>
    </lineage>
</organism>
<dbReference type="InterPro" id="IPR039425">
    <property type="entry name" value="RNA_pol_sigma-70-like"/>
</dbReference>
<keyword evidence="4" id="KW-0238">DNA-binding</keyword>
<dbReference type="PANTHER" id="PTHR43133:SF8">
    <property type="entry name" value="RNA POLYMERASE SIGMA FACTOR HI_1459-RELATED"/>
    <property type="match status" value="1"/>
</dbReference>
<comment type="similarity">
    <text evidence="1">Belongs to the sigma-70 factor family. ECF subfamily.</text>
</comment>
<dbReference type="Pfam" id="PF04542">
    <property type="entry name" value="Sigma70_r2"/>
    <property type="match status" value="1"/>
</dbReference>
<protein>
    <submittedName>
        <fullName evidence="8">RNA polymerase sigma-70 factor (ECF subfamily)</fullName>
    </submittedName>
</protein>
<evidence type="ECO:0000313" key="9">
    <source>
        <dbReference type="Proteomes" id="UP000585272"/>
    </source>
</evidence>
<dbReference type="RefSeq" id="WP_183343217.1">
    <property type="nucleotide sequence ID" value="NZ_JACHNU010000004.1"/>
</dbReference>
<dbReference type="InterPro" id="IPR007627">
    <property type="entry name" value="RNA_pol_sigma70_r2"/>
</dbReference>
<evidence type="ECO:0000256" key="5">
    <source>
        <dbReference type="ARBA" id="ARBA00023163"/>
    </source>
</evidence>
<dbReference type="Pfam" id="PF08281">
    <property type="entry name" value="Sigma70_r4_2"/>
    <property type="match status" value="1"/>
</dbReference>
<feature type="domain" description="RNA polymerase sigma-70 region 2" evidence="6">
    <location>
        <begin position="25"/>
        <end position="89"/>
    </location>
</feature>
<evidence type="ECO:0000259" key="7">
    <source>
        <dbReference type="Pfam" id="PF08281"/>
    </source>
</evidence>
<dbReference type="SUPFAM" id="SSF88659">
    <property type="entry name" value="Sigma3 and sigma4 domains of RNA polymerase sigma factors"/>
    <property type="match status" value="1"/>
</dbReference>
<dbReference type="InterPro" id="IPR013249">
    <property type="entry name" value="RNA_pol_sigma70_r4_t2"/>
</dbReference>
<dbReference type="Gene3D" id="1.10.10.10">
    <property type="entry name" value="Winged helix-like DNA-binding domain superfamily/Winged helix DNA-binding domain"/>
    <property type="match status" value="1"/>
</dbReference>
<comment type="caution">
    <text evidence="8">The sequence shown here is derived from an EMBL/GenBank/DDBJ whole genome shotgun (WGS) entry which is preliminary data.</text>
</comment>
<dbReference type="PANTHER" id="PTHR43133">
    <property type="entry name" value="RNA POLYMERASE ECF-TYPE SIGMA FACTO"/>
    <property type="match status" value="1"/>
</dbReference>
<feature type="domain" description="RNA polymerase sigma factor 70 region 4 type 2" evidence="7">
    <location>
        <begin position="127"/>
        <end position="179"/>
    </location>
</feature>
<dbReference type="GO" id="GO:0016987">
    <property type="term" value="F:sigma factor activity"/>
    <property type="evidence" value="ECO:0007669"/>
    <property type="project" value="UniProtKB-KW"/>
</dbReference>
<accession>A0A840IF85</accession>
<evidence type="ECO:0000259" key="6">
    <source>
        <dbReference type="Pfam" id="PF04542"/>
    </source>
</evidence>
<proteinExistence type="inferred from homology"/>
<dbReference type="Gene3D" id="1.10.1740.10">
    <property type="match status" value="1"/>
</dbReference>
<keyword evidence="9" id="KW-1185">Reference proteome</keyword>
<dbReference type="GO" id="GO:0006352">
    <property type="term" value="P:DNA-templated transcription initiation"/>
    <property type="evidence" value="ECO:0007669"/>
    <property type="project" value="InterPro"/>
</dbReference>
<reference evidence="8 9" key="1">
    <citation type="submission" date="2020-08" db="EMBL/GenBank/DDBJ databases">
        <title>Genomic Encyclopedia of Archaeal and Bacterial Type Strains, Phase II (KMG-II): from individual species to whole genera.</title>
        <authorList>
            <person name="Goeker M."/>
        </authorList>
    </citation>
    <scope>NUCLEOTIDE SEQUENCE [LARGE SCALE GENOMIC DNA]</scope>
    <source>
        <strain evidence="8 9">DSM 23288</strain>
    </source>
</reference>
<dbReference type="AlphaFoldDB" id="A0A840IF85"/>
<name>A0A840IF85_9ACTN</name>
<dbReference type="Proteomes" id="UP000585272">
    <property type="component" value="Unassembled WGS sequence"/>
</dbReference>
<dbReference type="NCBIfam" id="TIGR02937">
    <property type="entry name" value="sigma70-ECF"/>
    <property type="match status" value="1"/>
</dbReference>
<dbReference type="SUPFAM" id="SSF88946">
    <property type="entry name" value="Sigma2 domain of RNA polymerase sigma factors"/>
    <property type="match status" value="1"/>
</dbReference>
<sequence>MDDARTDEELLRATAGEPRAFELFYLRYAEAVLAYFAVRTRQPEAAADLAAETFAAALRGSRRYRPSEAPAAAWLFAIARNKLADAARRGVVADRARRRLRMQPLQVTDDDLERVETLADLAAGGRRPLLRLLDGLPAAQREAVVARILDERDYPEIARELSCSEAVVRQRVSRGLATLRAHLEEEA</sequence>
<evidence type="ECO:0000256" key="3">
    <source>
        <dbReference type="ARBA" id="ARBA00023082"/>
    </source>
</evidence>
<dbReference type="InterPro" id="IPR013324">
    <property type="entry name" value="RNA_pol_sigma_r3/r4-like"/>
</dbReference>
<evidence type="ECO:0000256" key="2">
    <source>
        <dbReference type="ARBA" id="ARBA00023015"/>
    </source>
</evidence>
<dbReference type="InterPro" id="IPR036388">
    <property type="entry name" value="WH-like_DNA-bd_sf"/>
</dbReference>
<dbReference type="InterPro" id="IPR013325">
    <property type="entry name" value="RNA_pol_sigma_r2"/>
</dbReference>
<evidence type="ECO:0000256" key="4">
    <source>
        <dbReference type="ARBA" id="ARBA00023125"/>
    </source>
</evidence>
<keyword evidence="3" id="KW-0731">Sigma factor</keyword>
<gene>
    <name evidence="8" type="ORF">BDZ31_003084</name>
</gene>
<dbReference type="GO" id="GO:0003677">
    <property type="term" value="F:DNA binding"/>
    <property type="evidence" value="ECO:0007669"/>
    <property type="project" value="UniProtKB-KW"/>
</dbReference>